<keyword evidence="1" id="KW-0732">Signal</keyword>
<name>A0A7S3PU66_9STRA</name>
<feature type="signal peptide" evidence="1">
    <location>
        <begin position="1"/>
        <end position="19"/>
    </location>
</feature>
<feature type="chain" id="PRO_5031346453" evidence="1">
    <location>
        <begin position="20"/>
        <end position="172"/>
    </location>
</feature>
<protein>
    <submittedName>
        <fullName evidence="2">Uncharacterized protein</fullName>
    </submittedName>
</protein>
<sequence>MKLCKVFLSACGIFFSAQSINGFMTNVATRISSTRPTYLQASLNEEGKVVDTILAEMHESNFVFRIVVVGNGAILETTSVLGPAMKSSVSPKSGERLVTLASEDQSFEFHVKVDQVEKIVFAETKRPIEGGEKVLRICRLMNGEGGSICSLILVDKGDEAVQWYDGMKERFG</sequence>
<gene>
    <name evidence="2" type="ORF">CDEB00056_LOCUS267</name>
</gene>
<accession>A0A7S3PU66</accession>
<dbReference type="EMBL" id="HBIO01000368">
    <property type="protein sequence ID" value="CAE0455426.1"/>
    <property type="molecule type" value="Transcribed_RNA"/>
</dbReference>
<dbReference type="InterPro" id="IPR053733">
    <property type="entry name" value="Heme_Transport_Util_sf"/>
</dbReference>
<reference evidence="2" key="1">
    <citation type="submission" date="2021-01" db="EMBL/GenBank/DDBJ databases">
        <authorList>
            <person name="Corre E."/>
            <person name="Pelletier E."/>
            <person name="Niang G."/>
            <person name="Scheremetjew M."/>
            <person name="Finn R."/>
            <person name="Kale V."/>
            <person name="Holt S."/>
            <person name="Cochrane G."/>
            <person name="Meng A."/>
            <person name="Brown T."/>
            <person name="Cohen L."/>
        </authorList>
    </citation>
    <scope>NUCLEOTIDE SEQUENCE</scope>
    <source>
        <strain evidence="2">MM31A-1</strain>
    </source>
</reference>
<evidence type="ECO:0000256" key="1">
    <source>
        <dbReference type="SAM" id="SignalP"/>
    </source>
</evidence>
<dbReference type="AlphaFoldDB" id="A0A7S3PU66"/>
<proteinExistence type="predicted"/>
<dbReference type="Gene3D" id="3.40.1570.10">
    <property type="entry name" value="HemS/ChuS/ChuX like domains"/>
    <property type="match status" value="1"/>
</dbReference>
<organism evidence="2">
    <name type="scientific">Chaetoceros debilis</name>
    <dbReference type="NCBI Taxonomy" id="122233"/>
    <lineage>
        <taxon>Eukaryota</taxon>
        <taxon>Sar</taxon>
        <taxon>Stramenopiles</taxon>
        <taxon>Ochrophyta</taxon>
        <taxon>Bacillariophyta</taxon>
        <taxon>Coscinodiscophyceae</taxon>
        <taxon>Chaetocerotophycidae</taxon>
        <taxon>Chaetocerotales</taxon>
        <taxon>Chaetocerotaceae</taxon>
        <taxon>Chaetoceros</taxon>
    </lineage>
</organism>
<evidence type="ECO:0000313" key="2">
    <source>
        <dbReference type="EMBL" id="CAE0455426.1"/>
    </source>
</evidence>